<dbReference type="AlphaFoldDB" id="W7JJF3"/>
<protein>
    <submittedName>
        <fullName evidence="1">Uncharacterized protein</fullName>
    </submittedName>
</protein>
<accession>W7JJF3</accession>
<gene>
    <name evidence="1" type="ORF">C923_04313</name>
</gene>
<dbReference type="EMBL" id="KE124671">
    <property type="protein sequence ID" value="EWC75013.1"/>
    <property type="molecule type" value="Genomic_DNA"/>
</dbReference>
<sequence length="77" mass="8874">MNYGSRTMWKNGVLLPTYPTFVSKNDIQFIGETKREIRVLDPNYRMEPRYTTSFSCIPCYSPPFSPSTFGAQFTCTS</sequence>
<organism evidence="1 2">
    <name type="scientific">Plasmodium falciparum UGT5.1</name>
    <dbReference type="NCBI Taxonomy" id="1237627"/>
    <lineage>
        <taxon>Eukaryota</taxon>
        <taxon>Sar</taxon>
        <taxon>Alveolata</taxon>
        <taxon>Apicomplexa</taxon>
        <taxon>Aconoidasida</taxon>
        <taxon>Haemosporida</taxon>
        <taxon>Plasmodiidae</taxon>
        <taxon>Plasmodium</taxon>
        <taxon>Plasmodium (Laverania)</taxon>
    </lineage>
</organism>
<dbReference type="Proteomes" id="UP000030697">
    <property type="component" value="Unassembled WGS sequence"/>
</dbReference>
<reference evidence="1 2" key="1">
    <citation type="submission" date="2013-02" db="EMBL/GenBank/DDBJ databases">
        <title>The Genome Sequence of Plasmodium falciparum UGT5.1.</title>
        <authorList>
            <consortium name="The Broad Institute Genome Sequencing Platform"/>
            <consortium name="The Broad Institute Genome Sequencing Center for Infectious Disease"/>
            <person name="Neafsey D."/>
            <person name="Cheeseman I."/>
            <person name="Volkman S."/>
            <person name="Adams J."/>
            <person name="Walker B."/>
            <person name="Young S.K."/>
            <person name="Zeng Q."/>
            <person name="Gargeya S."/>
            <person name="Fitzgerald M."/>
            <person name="Haas B."/>
            <person name="Abouelleil A."/>
            <person name="Alvarado L."/>
            <person name="Arachchi H.M."/>
            <person name="Berlin A.M."/>
            <person name="Chapman S.B."/>
            <person name="Dewar J."/>
            <person name="Goldberg J."/>
            <person name="Griggs A."/>
            <person name="Gujja S."/>
            <person name="Hansen M."/>
            <person name="Howarth C."/>
            <person name="Imamovic A."/>
            <person name="Larimer J."/>
            <person name="McCowan C."/>
            <person name="Murphy C."/>
            <person name="Neiman D."/>
            <person name="Pearson M."/>
            <person name="Priest M."/>
            <person name="Roberts A."/>
            <person name="Saif S."/>
            <person name="Shea T."/>
            <person name="Sisk P."/>
            <person name="Sykes S."/>
            <person name="Wortman J."/>
            <person name="Nusbaum C."/>
            <person name="Birren B."/>
        </authorList>
    </citation>
    <scope>NUCLEOTIDE SEQUENCE [LARGE SCALE GENOMIC DNA]</scope>
    <source>
        <strain evidence="1 2">UGT5.1</strain>
    </source>
</reference>
<evidence type="ECO:0000313" key="2">
    <source>
        <dbReference type="Proteomes" id="UP000030697"/>
    </source>
</evidence>
<name>W7JJF3_PLAFA</name>
<evidence type="ECO:0000313" key="1">
    <source>
        <dbReference type="EMBL" id="EWC75013.1"/>
    </source>
</evidence>
<proteinExistence type="predicted"/>